<evidence type="ECO:0000313" key="3">
    <source>
        <dbReference type="Proteomes" id="UP001208570"/>
    </source>
</evidence>
<dbReference type="Pfam" id="PF18014">
    <property type="entry name" value="Acetyltransf_18"/>
    <property type="match status" value="1"/>
</dbReference>
<reference evidence="2" key="1">
    <citation type="journal article" date="2023" name="Mol. Biol. Evol.">
        <title>Third-Generation Sequencing Reveals the Adaptive Role of the Epigenome in Three Deep-Sea Polychaetes.</title>
        <authorList>
            <person name="Perez M."/>
            <person name="Aroh O."/>
            <person name="Sun Y."/>
            <person name="Lan Y."/>
            <person name="Juniper S.K."/>
            <person name="Young C.R."/>
            <person name="Angers B."/>
            <person name="Qian P.Y."/>
        </authorList>
    </citation>
    <scope>NUCLEOTIDE SEQUENCE</scope>
    <source>
        <strain evidence="2">P08H-3</strain>
    </source>
</reference>
<dbReference type="EMBL" id="JAODUP010000427">
    <property type="protein sequence ID" value="KAK2150010.1"/>
    <property type="molecule type" value="Genomic_DNA"/>
</dbReference>
<keyword evidence="3" id="KW-1185">Reference proteome</keyword>
<gene>
    <name evidence="2" type="ORF">LSH36_427g02021</name>
</gene>
<name>A0AAD9MYD0_9ANNE</name>
<dbReference type="SUPFAM" id="SSF55729">
    <property type="entry name" value="Acyl-CoA N-acyltransferases (Nat)"/>
    <property type="match status" value="1"/>
</dbReference>
<evidence type="ECO:0000259" key="1">
    <source>
        <dbReference type="Pfam" id="PF18014"/>
    </source>
</evidence>
<dbReference type="Proteomes" id="UP001208570">
    <property type="component" value="Unassembled WGS sequence"/>
</dbReference>
<organism evidence="2 3">
    <name type="scientific">Paralvinella palmiformis</name>
    <dbReference type="NCBI Taxonomy" id="53620"/>
    <lineage>
        <taxon>Eukaryota</taxon>
        <taxon>Metazoa</taxon>
        <taxon>Spiralia</taxon>
        <taxon>Lophotrochozoa</taxon>
        <taxon>Annelida</taxon>
        <taxon>Polychaeta</taxon>
        <taxon>Sedentaria</taxon>
        <taxon>Canalipalpata</taxon>
        <taxon>Terebellida</taxon>
        <taxon>Terebelliformia</taxon>
        <taxon>Alvinellidae</taxon>
        <taxon>Paralvinella</taxon>
    </lineage>
</organism>
<evidence type="ECO:0000313" key="2">
    <source>
        <dbReference type="EMBL" id="KAK2150010.1"/>
    </source>
</evidence>
<dbReference type="AlphaFoldDB" id="A0AAD9MYD0"/>
<feature type="domain" description="YitH/HolE acetyltransferase (GNAT)" evidence="1">
    <location>
        <begin position="92"/>
        <end position="202"/>
    </location>
</feature>
<comment type="caution">
    <text evidence="2">The sequence shown here is derived from an EMBL/GenBank/DDBJ whole genome shotgun (WGS) entry which is preliminary data.</text>
</comment>
<accession>A0AAD9MYD0</accession>
<protein>
    <recommendedName>
        <fullName evidence="1">YitH/HolE acetyltransferase (GNAT) domain-containing protein</fullName>
    </recommendedName>
</protein>
<proteinExistence type="predicted"/>
<dbReference type="InterPro" id="IPR041496">
    <property type="entry name" value="YitH/HolE_GNAT"/>
</dbReference>
<sequence>MSEGHDIIGPEVFKTYNDGYIGRAMTGHGLYSGEYEVNVVAFWVQIPWGNGVYYDSYYYVHEDYRGKGASSIPFDELISFDNKISCQKTTPERKKFLGEWINIPDCAHFVALDDRGRIVGFGQRRPAIQAKCHLIGTLSVNDTNTTLPILQLQRHCQYITRKKLQLISGKVLIAKRKGMEAIESRGFERSFDVRRMYANGNPEEFKPTVPEIDYRTIYSQKQQ</sequence>
<dbReference type="Gene3D" id="3.40.630.90">
    <property type="match status" value="1"/>
</dbReference>
<dbReference type="InterPro" id="IPR016181">
    <property type="entry name" value="Acyl_CoA_acyltransferase"/>
</dbReference>